<gene>
    <name evidence="5" type="ORF">M378DRAFT_540176</name>
</gene>
<dbReference type="InParanoid" id="A0A0C2WHI7"/>
<protein>
    <recommendedName>
        <fullName evidence="4">Crinkler effector protein N-terminal domain-containing protein</fullName>
    </recommendedName>
</protein>
<proteinExistence type="predicted"/>
<reference evidence="5 6" key="1">
    <citation type="submission" date="2014-04" db="EMBL/GenBank/DDBJ databases">
        <title>Evolutionary Origins and Diversification of the Mycorrhizal Mutualists.</title>
        <authorList>
            <consortium name="DOE Joint Genome Institute"/>
            <consortium name="Mycorrhizal Genomics Consortium"/>
            <person name="Kohler A."/>
            <person name="Kuo A."/>
            <person name="Nagy L.G."/>
            <person name="Floudas D."/>
            <person name="Copeland A."/>
            <person name="Barry K.W."/>
            <person name="Cichocki N."/>
            <person name="Veneault-Fourrey C."/>
            <person name="LaButti K."/>
            <person name="Lindquist E.A."/>
            <person name="Lipzen A."/>
            <person name="Lundell T."/>
            <person name="Morin E."/>
            <person name="Murat C."/>
            <person name="Riley R."/>
            <person name="Ohm R."/>
            <person name="Sun H."/>
            <person name="Tunlid A."/>
            <person name="Henrissat B."/>
            <person name="Grigoriev I.V."/>
            <person name="Hibbett D.S."/>
            <person name="Martin F."/>
        </authorList>
    </citation>
    <scope>NUCLEOTIDE SEQUENCE [LARGE SCALE GENOMIC DNA]</scope>
    <source>
        <strain evidence="5 6">Koide BX008</strain>
    </source>
</reference>
<evidence type="ECO:0000256" key="1">
    <source>
        <dbReference type="ARBA" id="ARBA00004340"/>
    </source>
</evidence>
<comment type="subcellular location">
    <subcellularLocation>
        <location evidence="1">Host cell</location>
    </subcellularLocation>
    <subcellularLocation>
        <location evidence="2">Secreted</location>
    </subcellularLocation>
</comment>
<organism evidence="5 6">
    <name type="scientific">Amanita muscaria (strain Koide BX008)</name>
    <dbReference type="NCBI Taxonomy" id="946122"/>
    <lineage>
        <taxon>Eukaryota</taxon>
        <taxon>Fungi</taxon>
        <taxon>Dikarya</taxon>
        <taxon>Basidiomycota</taxon>
        <taxon>Agaricomycotina</taxon>
        <taxon>Agaricomycetes</taxon>
        <taxon>Agaricomycetidae</taxon>
        <taxon>Agaricales</taxon>
        <taxon>Pluteineae</taxon>
        <taxon>Amanitaceae</taxon>
        <taxon>Amanita</taxon>
    </lineage>
</organism>
<evidence type="ECO:0000256" key="2">
    <source>
        <dbReference type="ARBA" id="ARBA00004613"/>
    </source>
</evidence>
<dbReference type="Proteomes" id="UP000054549">
    <property type="component" value="Unassembled WGS sequence"/>
</dbReference>
<keyword evidence="6" id="KW-1185">Reference proteome</keyword>
<dbReference type="InterPro" id="IPR045379">
    <property type="entry name" value="Crinkler_N"/>
</dbReference>
<keyword evidence="3" id="KW-0964">Secreted</keyword>
<dbReference type="AlphaFoldDB" id="A0A0C2WHI7"/>
<evidence type="ECO:0000256" key="3">
    <source>
        <dbReference type="ARBA" id="ARBA00022525"/>
    </source>
</evidence>
<accession>A0A0C2WHI7</accession>
<dbReference type="OrthoDB" id="10480130at2759"/>
<dbReference type="Pfam" id="PF20147">
    <property type="entry name" value="Crinkler"/>
    <property type="match status" value="1"/>
</dbReference>
<evidence type="ECO:0000313" key="6">
    <source>
        <dbReference type="Proteomes" id="UP000054549"/>
    </source>
</evidence>
<evidence type="ECO:0000313" key="5">
    <source>
        <dbReference type="EMBL" id="KIL56101.1"/>
    </source>
</evidence>
<feature type="domain" description="Crinkler effector protein N-terminal" evidence="4">
    <location>
        <begin position="33"/>
        <end position="138"/>
    </location>
</feature>
<dbReference type="HOGENOM" id="CLU_1668930_0_0_1"/>
<dbReference type="GO" id="GO:0043657">
    <property type="term" value="C:host cell"/>
    <property type="evidence" value="ECO:0007669"/>
    <property type="project" value="UniProtKB-SubCell"/>
</dbReference>
<name>A0A0C2WHI7_AMAMK</name>
<dbReference type="EMBL" id="KN818447">
    <property type="protein sequence ID" value="KIL56101.1"/>
    <property type="molecule type" value="Genomic_DNA"/>
</dbReference>
<evidence type="ECO:0000259" key="4">
    <source>
        <dbReference type="Pfam" id="PF20147"/>
    </source>
</evidence>
<dbReference type="GO" id="GO:0005576">
    <property type="term" value="C:extracellular region"/>
    <property type="evidence" value="ECO:0007669"/>
    <property type="project" value="UniProtKB-SubCell"/>
</dbReference>
<sequence>MSEFQSNAVYKNPPYRSSHIVLPASMMYGKDGLTFWCAVYGSSIPFDISVHVNANVNDLKRDIIRQEIALRDIDYSSLVLWKLNVPEPVDFEGSLWQRIRKRGDMETFAEELKISTQKMSSVFPQSQLLEDHVHILVELPSSELMVVMLFDHRHYCIQ</sequence>